<dbReference type="Proteomes" id="UP000245591">
    <property type="component" value="Unassembled WGS sequence"/>
</dbReference>
<evidence type="ECO:0000313" key="2">
    <source>
        <dbReference type="Proteomes" id="UP000245591"/>
    </source>
</evidence>
<gene>
    <name evidence="1" type="ORF">BB558_003651</name>
</gene>
<accession>A0A2U1J5E8</accession>
<organism evidence="1 2">
    <name type="scientific">Smittium angustum</name>
    <dbReference type="NCBI Taxonomy" id="133377"/>
    <lineage>
        <taxon>Eukaryota</taxon>
        <taxon>Fungi</taxon>
        <taxon>Fungi incertae sedis</taxon>
        <taxon>Zoopagomycota</taxon>
        <taxon>Kickxellomycotina</taxon>
        <taxon>Harpellomycetes</taxon>
        <taxon>Harpellales</taxon>
        <taxon>Legeriomycetaceae</taxon>
        <taxon>Smittium</taxon>
    </lineage>
</organism>
<reference evidence="1 2" key="1">
    <citation type="journal article" date="2018" name="MBio">
        <title>Comparative Genomics Reveals the Core Gene Toolbox for the Fungus-Insect Symbiosis.</title>
        <authorList>
            <person name="Wang Y."/>
            <person name="Stata M."/>
            <person name="Wang W."/>
            <person name="Stajich J.E."/>
            <person name="White M.M."/>
            <person name="Moncalvo J.M."/>
        </authorList>
    </citation>
    <scope>NUCLEOTIDE SEQUENCE [LARGE SCALE GENOMIC DNA]</scope>
    <source>
        <strain evidence="1 2">AUS-126-30</strain>
    </source>
</reference>
<comment type="caution">
    <text evidence="1">The sequence shown here is derived from an EMBL/GenBank/DDBJ whole genome shotgun (WGS) entry which is preliminary data.</text>
</comment>
<keyword evidence="2" id="KW-1185">Reference proteome</keyword>
<evidence type="ECO:0000313" key="1">
    <source>
        <dbReference type="EMBL" id="PWA00306.1"/>
    </source>
</evidence>
<sequence>MNDDIHNKPKYLLVIPMINLLPTHRFLIHTENIILMSQFLLTSFDVPGQAIHP</sequence>
<name>A0A2U1J5E8_SMIAN</name>
<dbReference type="EMBL" id="MBFU01000343">
    <property type="protein sequence ID" value="PWA00306.1"/>
    <property type="molecule type" value="Genomic_DNA"/>
</dbReference>
<proteinExistence type="predicted"/>
<protein>
    <submittedName>
        <fullName evidence="1">Uncharacterized protein</fullName>
    </submittedName>
</protein>
<dbReference type="AlphaFoldDB" id="A0A2U1J5E8"/>